<feature type="domain" description="Zn(2)-C6 fungal-type" evidence="4">
    <location>
        <begin position="75"/>
        <end position="106"/>
    </location>
</feature>
<evidence type="ECO:0000256" key="1">
    <source>
        <dbReference type="ARBA" id="ARBA00022723"/>
    </source>
</evidence>
<evidence type="ECO:0000259" key="4">
    <source>
        <dbReference type="PROSITE" id="PS50048"/>
    </source>
</evidence>
<feature type="compositionally biased region" description="Basic residues" evidence="3">
    <location>
        <begin position="110"/>
        <end position="125"/>
    </location>
</feature>
<dbReference type="PANTHER" id="PTHR47659">
    <property type="entry name" value="ZN(II)2CYS6 TRANSCRIPTION FACTOR (EUROFUNG)-RELATED"/>
    <property type="match status" value="1"/>
</dbReference>
<dbReference type="PANTHER" id="PTHR47659:SF7">
    <property type="entry name" value="FUNGAL TRANSCRIPTIONAL REGULATORY PROTEIN, N-TERMINAL DOMAIN-CONTAINING PROTEIN"/>
    <property type="match status" value="1"/>
</dbReference>
<dbReference type="GO" id="GO:0008270">
    <property type="term" value="F:zinc ion binding"/>
    <property type="evidence" value="ECO:0007669"/>
    <property type="project" value="InterPro"/>
</dbReference>
<dbReference type="InterPro" id="IPR001138">
    <property type="entry name" value="Zn2Cys6_DnaBD"/>
</dbReference>
<protein>
    <recommendedName>
        <fullName evidence="4">Zn(2)-C6 fungal-type domain-containing protein</fullName>
    </recommendedName>
</protein>
<feature type="compositionally biased region" description="Polar residues" evidence="3">
    <location>
        <begin position="315"/>
        <end position="331"/>
    </location>
</feature>
<proteinExistence type="predicted"/>
<sequence length="369" mass="39305">KEMQSMAPYYPSNYATSSPYQPATPSTPVNTTPSAVESAGNGPIIAVPGTAQPLATPSAPFPKSDTPKRNQVKNACTNCQKACKKCDDARPCPRCRKYGIADSCVNSVRKERKKGIKRGPYKRRQKAGEEQVKNQQQQQQQQTAFNSTATPPAAMGTPVASTNPVEGLAHPPSAAASVATTPTGGASVPDFGYPTQLSQYAQNYESYNYAVNAVYNNNSGNDANNNSSNSKDHTLLSAQYVINPVYPSYPAPVLVNGSNNGNETGNNVQNNTETNNATENNPNSSSDSNNYHQAIQGILESAFEAKGSNGEKKQSMTPATSASGTASPVTTDQHESLSRLSQLCTAALRENKQNEETKVETTQVNNEAD</sequence>
<keyword evidence="1" id="KW-0479">Metal-binding</keyword>
<organism evidence="5 6">
    <name type="scientific">Rhizopus stolonifer</name>
    <name type="common">Rhizopus nigricans</name>
    <dbReference type="NCBI Taxonomy" id="4846"/>
    <lineage>
        <taxon>Eukaryota</taxon>
        <taxon>Fungi</taxon>
        <taxon>Fungi incertae sedis</taxon>
        <taxon>Mucoromycota</taxon>
        <taxon>Mucoromycotina</taxon>
        <taxon>Mucoromycetes</taxon>
        <taxon>Mucorales</taxon>
        <taxon>Mucorineae</taxon>
        <taxon>Rhizopodaceae</taxon>
        <taxon>Rhizopus</taxon>
    </lineage>
</organism>
<dbReference type="AlphaFoldDB" id="A0A367KIX7"/>
<reference evidence="5 6" key="1">
    <citation type="journal article" date="2018" name="G3 (Bethesda)">
        <title>Phylogenetic and Phylogenomic Definition of Rhizopus Species.</title>
        <authorList>
            <person name="Gryganskyi A.P."/>
            <person name="Golan J."/>
            <person name="Dolatabadi S."/>
            <person name="Mondo S."/>
            <person name="Robb S."/>
            <person name="Idnurm A."/>
            <person name="Muszewska A."/>
            <person name="Steczkiewicz K."/>
            <person name="Masonjones S."/>
            <person name="Liao H.L."/>
            <person name="Gajdeczka M.T."/>
            <person name="Anike F."/>
            <person name="Vuek A."/>
            <person name="Anishchenko I.M."/>
            <person name="Voigt K."/>
            <person name="de Hoog G.S."/>
            <person name="Smith M.E."/>
            <person name="Heitman J."/>
            <person name="Vilgalys R."/>
            <person name="Stajich J.E."/>
        </authorList>
    </citation>
    <scope>NUCLEOTIDE SEQUENCE [LARGE SCALE GENOMIC DNA]</scope>
    <source>
        <strain evidence="5 6">LSU 92-RS-03</strain>
    </source>
</reference>
<dbReference type="OrthoDB" id="5575144at2759"/>
<feature type="compositionally biased region" description="Polar residues" evidence="3">
    <location>
        <begin position="13"/>
        <end position="35"/>
    </location>
</feature>
<feature type="non-terminal residue" evidence="5">
    <location>
        <position position="1"/>
    </location>
</feature>
<dbReference type="STRING" id="4846.A0A367KIX7"/>
<feature type="region of interest" description="Disordered" evidence="3">
    <location>
        <begin position="306"/>
        <end position="369"/>
    </location>
</feature>
<accession>A0A367KIX7</accession>
<evidence type="ECO:0000313" key="5">
    <source>
        <dbReference type="EMBL" id="RCI01802.1"/>
    </source>
</evidence>
<feature type="region of interest" description="Disordered" evidence="3">
    <location>
        <begin position="253"/>
        <end position="290"/>
    </location>
</feature>
<dbReference type="EMBL" id="PJQM01001658">
    <property type="protein sequence ID" value="RCI01802.1"/>
    <property type="molecule type" value="Genomic_DNA"/>
</dbReference>
<feature type="compositionally biased region" description="Polar residues" evidence="3">
    <location>
        <begin position="360"/>
        <end position="369"/>
    </location>
</feature>
<keyword evidence="2" id="KW-0539">Nucleus</keyword>
<evidence type="ECO:0000313" key="6">
    <source>
        <dbReference type="Proteomes" id="UP000253551"/>
    </source>
</evidence>
<feature type="compositionally biased region" description="Low complexity" evidence="3">
    <location>
        <begin position="169"/>
        <end position="183"/>
    </location>
</feature>
<feature type="region of interest" description="Disordered" evidence="3">
    <location>
        <begin position="109"/>
        <end position="183"/>
    </location>
</feature>
<dbReference type="SMART" id="SM00066">
    <property type="entry name" value="GAL4"/>
    <property type="match status" value="1"/>
</dbReference>
<feature type="compositionally biased region" description="Low complexity" evidence="3">
    <location>
        <begin position="256"/>
        <end position="290"/>
    </location>
</feature>
<keyword evidence="6" id="KW-1185">Reference proteome</keyword>
<gene>
    <name evidence="5" type="ORF">CU098_005016</name>
</gene>
<comment type="caution">
    <text evidence="5">The sequence shown here is derived from an EMBL/GenBank/DDBJ whole genome shotgun (WGS) entry which is preliminary data.</text>
</comment>
<dbReference type="InterPro" id="IPR050335">
    <property type="entry name" value="ERT1_acuK_gluconeogen_tf"/>
</dbReference>
<feature type="compositionally biased region" description="Basic and acidic residues" evidence="3">
    <location>
        <begin position="349"/>
        <end position="359"/>
    </location>
</feature>
<dbReference type="PROSITE" id="PS50048">
    <property type="entry name" value="ZN2_CY6_FUNGAL_2"/>
    <property type="match status" value="1"/>
</dbReference>
<name>A0A367KIX7_RHIST</name>
<evidence type="ECO:0000256" key="3">
    <source>
        <dbReference type="SAM" id="MobiDB-lite"/>
    </source>
</evidence>
<evidence type="ECO:0000256" key="2">
    <source>
        <dbReference type="ARBA" id="ARBA00023242"/>
    </source>
</evidence>
<dbReference type="CDD" id="cd00067">
    <property type="entry name" value="GAL4"/>
    <property type="match status" value="1"/>
</dbReference>
<dbReference type="Proteomes" id="UP000253551">
    <property type="component" value="Unassembled WGS sequence"/>
</dbReference>
<feature type="region of interest" description="Disordered" evidence="3">
    <location>
        <begin position="1"/>
        <end position="71"/>
    </location>
</feature>
<dbReference type="GO" id="GO:0000981">
    <property type="term" value="F:DNA-binding transcription factor activity, RNA polymerase II-specific"/>
    <property type="evidence" value="ECO:0007669"/>
    <property type="project" value="InterPro"/>
</dbReference>